<name>A0ABR1C9S6_NECAM</name>
<sequence length="81" mass="9330">MCSPIHTVSTGRDTIKSTRSLHASDLDKMNAGRPRRDGPRGYCQAVRLLTAVQPKKHQRSDRILISFENSRRFRKDTDMLF</sequence>
<feature type="compositionally biased region" description="Basic and acidic residues" evidence="1">
    <location>
        <begin position="22"/>
        <end position="39"/>
    </location>
</feature>
<accession>A0ABR1C9S6</accession>
<comment type="caution">
    <text evidence="2">The sequence shown here is derived from an EMBL/GenBank/DDBJ whole genome shotgun (WGS) entry which is preliminary data.</text>
</comment>
<organism evidence="2 3">
    <name type="scientific">Necator americanus</name>
    <name type="common">Human hookworm</name>
    <dbReference type="NCBI Taxonomy" id="51031"/>
    <lineage>
        <taxon>Eukaryota</taxon>
        <taxon>Metazoa</taxon>
        <taxon>Ecdysozoa</taxon>
        <taxon>Nematoda</taxon>
        <taxon>Chromadorea</taxon>
        <taxon>Rhabditida</taxon>
        <taxon>Rhabditina</taxon>
        <taxon>Rhabditomorpha</taxon>
        <taxon>Strongyloidea</taxon>
        <taxon>Ancylostomatidae</taxon>
        <taxon>Bunostominae</taxon>
        <taxon>Necator</taxon>
    </lineage>
</organism>
<reference evidence="2 3" key="1">
    <citation type="submission" date="2023-08" db="EMBL/GenBank/DDBJ databases">
        <title>A Necator americanus chromosomal reference genome.</title>
        <authorList>
            <person name="Ilik V."/>
            <person name="Petrzelkova K.J."/>
            <person name="Pardy F."/>
            <person name="Fuh T."/>
            <person name="Niatou-Singa F.S."/>
            <person name="Gouil Q."/>
            <person name="Baker L."/>
            <person name="Ritchie M.E."/>
            <person name="Jex A.R."/>
            <person name="Gazzola D."/>
            <person name="Li H."/>
            <person name="Toshio Fujiwara R."/>
            <person name="Zhan B."/>
            <person name="Aroian R.V."/>
            <person name="Pafco B."/>
            <person name="Schwarz E.M."/>
        </authorList>
    </citation>
    <scope>NUCLEOTIDE SEQUENCE [LARGE SCALE GENOMIC DNA]</scope>
    <source>
        <strain evidence="2 3">Aroian</strain>
        <tissue evidence="2">Whole animal</tissue>
    </source>
</reference>
<evidence type="ECO:0000313" key="2">
    <source>
        <dbReference type="EMBL" id="KAK6735234.1"/>
    </source>
</evidence>
<dbReference type="EMBL" id="JAVFWL010000002">
    <property type="protein sequence ID" value="KAK6735234.1"/>
    <property type="molecule type" value="Genomic_DNA"/>
</dbReference>
<evidence type="ECO:0000313" key="3">
    <source>
        <dbReference type="Proteomes" id="UP001303046"/>
    </source>
</evidence>
<dbReference type="Proteomes" id="UP001303046">
    <property type="component" value="Unassembled WGS sequence"/>
</dbReference>
<protein>
    <submittedName>
        <fullName evidence="2">Uncharacterized protein</fullName>
    </submittedName>
</protein>
<feature type="compositionally biased region" description="Polar residues" evidence="1">
    <location>
        <begin position="1"/>
        <end position="21"/>
    </location>
</feature>
<evidence type="ECO:0000256" key="1">
    <source>
        <dbReference type="SAM" id="MobiDB-lite"/>
    </source>
</evidence>
<keyword evidence="3" id="KW-1185">Reference proteome</keyword>
<gene>
    <name evidence="2" type="primary">Necator_chrII.g6215</name>
    <name evidence="2" type="ORF">RB195_018422</name>
</gene>
<feature type="region of interest" description="Disordered" evidence="1">
    <location>
        <begin position="1"/>
        <end position="39"/>
    </location>
</feature>
<proteinExistence type="predicted"/>